<protein>
    <submittedName>
        <fullName evidence="2">Uncharacterized protein</fullName>
    </submittedName>
</protein>
<dbReference type="Proteomes" id="UP000000763">
    <property type="component" value="Chromosome 2"/>
</dbReference>
<gene>
    <name evidence="2" type="primary">OSJNBa0078K05.20</name>
</gene>
<proteinExistence type="predicted"/>
<organism evidence="2 3">
    <name type="scientific">Oryza sativa subsp. japonica</name>
    <name type="common">Rice</name>
    <dbReference type="NCBI Taxonomy" id="39947"/>
    <lineage>
        <taxon>Eukaryota</taxon>
        <taxon>Viridiplantae</taxon>
        <taxon>Streptophyta</taxon>
        <taxon>Embryophyta</taxon>
        <taxon>Tracheophyta</taxon>
        <taxon>Spermatophyta</taxon>
        <taxon>Magnoliopsida</taxon>
        <taxon>Liliopsida</taxon>
        <taxon>Poales</taxon>
        <taxon>Poaceae</taxon>
        <taxon>BOP clade</taxon>
        <taxon>Oryzoideae</taxon>
        <taxon>Oryzeae</taxon>
        <taxon>Oryzinae</taxon>
        <taxon>Oryza</taxon>
        <taxon>Oryza sativa</taxon>
    </lineage>
</organism>
<accession>Q6K3L0</accession>
<evidence type="ECO:0000313" key="2">
    <source>
        <dbReference type="EMBL" id="BAD19976.1"/>
    </source>
</evidence>
<dbReference type="HOGENOM" id="CLU_2458780_0_0_1"/>
<dbReference type="EMBL" id="AP005650">
    <property type="protein sequence ID" value="BAD19976.1"/>
    <property type="molecule type" value="Genomic_DNA"/>
</dbReference>
<dbReference type="AlphaFoldDB" id="Q6K3L0"/>
<reference evidence="3" key="2">
    <citation type="journal article" date="2008" name="Nucleic Acids Res.">
        <title>The rice annotation project database (RAP-DB): 2008 update.</title>
        <authorList>
            <consortium name="The rice annotation project (RAP)"/>
        </authorList>
    </citation>
    <scope>GENOME REANNOTATION</scope>
    <source>
        <strain evidence="3">cv. Nipponbare</strain>
    </source>
</reference>
<evidence type="ECO:0000313" key="3">
    <source>
        <dbReference type="Proteomes" id="UP000000763"/>
    </source>
</evidence>
<reference evidence="3" key="1">
    <citation type="journal article" date="2005" name="Nature">
        <title>The map-based sequence of the rice genome.</title>
        <authorList>
            <consortium name="International rice genome sequencing project (IRGSP)"/>
            <person name="Matsumoto T."/>
            <person name="Wu J."/>
            <person name="Kanamori H."/>
            <person name="Katayose Y."/>
            <person name="Fujisawa M."/>
            <person name="Namiki N."/>
            <person name="Mizuno H."/>
            <person name="Yamamoto K."/>
            <person name="Antonio B.A."/>
            <person name="Baba T."/>
            <person name="Sakata K."/>
            <person name="Nagamura Y."/>
            <person name="Aoki H."/>
            <person name="Arikawa K."/>
            <person name="Arita K."/>
            <person name="Bito T."/>
            <person name="Chiden Y."/>
            <person name="Fujitsuka N."/>
            <person name="Fukunaka R."/>
            <person name="Hamada M."/>
            <person name="Harada C."/>
            <person name="Hayashi A."/>
            <person name="Hijishita S."/>
            <person name="Honda M."/>
            <person name="Hosokawa S."/>
            <person name="Ichikawa Y."/>
            <person name="Idonuma A."/>
            <person name="Iijima M."/>
            <person name="Ikeda M."/>
            <person name="Ikeno M."/>
            <person name="Ito K."/>
            <person name="Ito S."/>
            <person name="Ito T."/>
            <person name="Ito Y."/>
            <person name="Ito Y."/>
            <person name="Iwabuchi A."/>
            <person name="Kamiya K."/>
            <person name="Karasawa W."/>
            <person name="Kurita K."/>
            <person name="Katagiri S."/>
            <person name="Kikuta A."/>
            <person name="Kobayashi H."/>
            <person name="Kobayashi N."/>
            <person name="Machita K."/>
            <person name="Maehara T."/>
            <person name="Masukawa M."/>
            <person name="Mizubayashi T."/>
            <person name="Mukai Y."/>
            <person name="Nagasaki H."/>
            <person name="Nagata Y."/>
            <person name="Naito S."/>
            <person name="Nakashima M."/>
            <person name="Nakama Y."/>
            <person name="Nakamichi Y."/>
            <person name="Nakamura M."/>
            <person name="Meguro A."/>
            <person name="Negishi M."/>
            <person name="Ohta I."/>
            <person name="Ohta T."/>
            <person name="Okamoto M."/>
            <person name="Ono N."/>
            <person name="Saji S."/>
            <person name="Sakaguchi M."/>
            <person name="Sakai K."/>
            <person name="Shibata M."/>
            <person name="Shimokawa T."/>
            <person name="Song J."/>
            <person name="Takazaki Y."/>
            <person name="Terasawa K."/>
            <person name="Tsugane M."/>
            <person name="Tsuji K."/>
            <person name="Ueda S."/>
            <person name="Waki K."/>
            <person name="Yamagata H."/>
            <person name="Yamamoto M."/>
            <person name="Yamamoto S."/>
            <person name="Yamane H."/>
            <person name="Yoshiki S."/>
            <person name="Yoshihara R."/>
            <person name="Yukawa K."/>
            <person name="Zhong H."/>
            <person name="Yano M."/>
            <person name="Yuan Q."/>
            <person name="Ouyang S."/>
            <person name="Liu J."/>
            <person name="Jones K.M."/>
            <person name="Gansberger K."/>
            <person name="Moffat K."/>
            <person name="Hill J."/>
            <person name="Bera J."/>
            <person name="Fadrosh D."/>
            <person name="Jin S."/>
            <person name="Johri S."/>
            <person name="Kim M."/>
            <person name="Overton L."/>
            <person name="Reardon M."/>
            <person name="Tsitrin T."/>
            <person name="Vuong H."/>
            <person name="Weaver B."/>
            <person name="Ciecko A."/>
            <person name="Tallon L."/>
            <person name="Jackson J."/>
            <person name="Pai G."/>
            <person name="Aken S.V."/>
            <person name="Utterback T."/>
            <person name="Reidmuller S."/>
            <person name="Feldblyum T."/>
            <person name="Hsiao J."/>
            <person name="Zismann V."/>
            <person name="Iobst S."/>
            <person name="de Vazeille A.R."/>
            <person name="Buell C.R."/>
            <person name="Ying K."/>
            <person name="Li Y."/>
            <person name="Lu T."/>
            <person name="Huang Y."/>
            <person name="Zhao Q."/>
            <person name="Feng Q."/>
            <person name="Zhang L."/>
            <person name="Zhu J."/>
            <person name="Weng Q."/>
            <person name="Mu J."/>
            <person name="Lu Y."/>
            <person name="Fan D."/>
            <person name="Liu Y."/>
            <person name="Guan J."/>
            <person name="Zhang Y."/>
            <person name="Yu S."/>
            <person name="Liu X."/>
            <person name="Zhang Y."/>
            <person name="Hong G."/>
            <person name="Han B."/>
            <person name="Choisne N."/>
            <person name="Demange N."/>
            <person name="Orjeda G."/>
            <person name="Samain S."/>
            <person name="Cattolico L."/>
            <person name="Pelletier E."/>
            <person name="Couloux A."/>
            <person name="Segurens B."/>
            <person name="Wincker P."/>
            <person name="D'Hont A."/>
            <person name="Scarpelli C."/>
            <person name="Weissenbach J."/>
            <person name="Salanoubat M."/>
            <person name="Quetier F."/>
            <person name="Yu Y."/>
            <person name="Kim H.R."/>
            <person name="Rambo T."/>
            <person name="Currie J."/>
            <person name="Collura K."/>
            <person name="Luo M."/>
            <person name="Yang T."/>
            <person name="Ammiraju J.S.S."/>
            <person name="Engler F."/>
            <person name="Soderlund C."/>
            <person name="Wing R.A."/>
            <person name="Palmer L.E."/>
            <person name="de la Bastide M."/>
            <person name="Spiegel L."/>
            <person name="Nascimento L."/>
            <person name="Zutavern T."/>
            <person name="O'Shaughnessy A."/>
            <person name="Dike S."/>
            <person name="Dedhia N."/>
            <person name="Preston R."/>
            <person name="Balija V."/>
            <person name="McCombie W.R."/>
            <person name="Chow T."/>
            <person name="Chen H."/>
            <person name="Chung M."/>
            <person name="Chen C."/>
            <person name="Shaw J."/>
            <person name="Wu H."/>
            <person name="Hsiao K."/>
            <person name="Chao Y."/>
            <person name="Chu M."/>
            <person name="Cheng C."/>
            <person name="Hour A."/>
            <person name="Lee P."/>
            <person name="Lin S."/>
            <person name="Lin Y."/>
            <person name="Liou J."/>
            <person name="Liu S."/>
            <person name="Hsing Y."/>
            <person name="Raghuvanshi S."/>
            <person name="Mohanty A."/>
            <person name="Bharti A.K."/>
            <person name="Gaur A."/>
            <person name="Gupta V."/>
            <person name="Kumar D."/>
            <person name="Ravi V."/>
            <person name="Vij S."/>
            <person name="Kapur A."/>
            <person name="Khurana P."/>
            <person name="Khurana P."/>
            <person name="Khurana J.P."/>
            <person name="Tyagi A.K."/>
            <person name="Gaikwad K."/>
            <person name="Singh A."/>
            <person name="Dalal V."/>
            <person name="Srivastava S."/>
            <person name="Dixit A."/>
            <person name="Pal A.K."/>
            <person name="Ghazi I.A."/>
            <person name="Yadav M."/>
            <person name="Pandit A."/>
            <person name="Bhargava A."/>
            <person name="Sureshbabu K."/>
            <person name="Batra K."/>
            <person name="Sharma T.R."/>
            <person name="Mohapatra T."/>
            <person name="Singh N.K."/>
            <person name="Messing J."/>
            <person name="Nelson A.B."/>
            <person name="Fuks G."/>
            <person name="Kavchok S."/>
            <person name="Keizer G."/>
            <person name="Linton E."/>
            <person name="Llaca V."/>
            <person name="Song R."/>
            <person name="Tanyolac B."/>
            <person name="Young S."/>
            <person name="Ho-Il K."/>
            <person name="Hahn J.H."/>
            <person name="Sangsakoo G."/>
            <person name="Vanavichit A."/>
            <person name="de Mattos Luiz.A.T."/>
            <person name="Zimmer P.D."/>
            <person name="Malone G."/>
            <person name="Dellagostin O."/>
            <person name="de Oliveira A.C."/>
            <person name="Bevan M."/>
            <person name="Bancroft I."/>
            <person name="Minx P."/>
            <person name="Cordum H."/>
            <person name="Wilson R."/>
            <person name="Cheng Z."/>
            <person name="Jin W."/>
            <person name="Jiang J."/>
            <person name="Leong S.A."/>
            <person name="Iwama H."/>
            <person name="Gojobori T."/>
            <person name="Itoh T."/>
            <person name="Niimura Y."/>
            <person name="Fujii Y."/>
            <person name="Habara T."/>
            <person name="Sakai H."/>
            <person name="Sato Y."/>
            <person name="Wilson G."/>
            <person name="Kumar K."/>
            <person name="McCouch S."/>
            <person name="Juretic N."/>
            <person name="Hoen D."/>
            <person name="Wright S."/>
            <person name="Bruskiewich R."/>
            <person name="Bureau T."/>
            <person name="Miyao A."/>
            <person name="Hirochika H."/>
            <person name="Nishikawa T."/>
            <person name="Kadowaki K."/>
            <person name="Sugiura M."/>
            <person name="Burr B."/>
            <person name="Sasaki T."/>
        </authorList>
    </citation>
    <scope>NUCLEOTIDE SEQUENCE [LARGE SCALE GENOMIC DNA]</scope>
    <source>
        <strain evidence="3">cv. Nipponbare</strain>
    </source>
</reference>
<feature type="region of interest" description="Disordered" evidence="1">
    <location>
        <begin position="75"/>
        <end position="139"/>
    </location>
</feature>
<evidence type="ECO:0000256" key="1">
    <source>
        <dbReference type="SAM" id="MobiDB-lite"/>
    </source>
</evidence>
<sequence length="139" mass="15245">MHAAIPRRPVVSHRLRHHRRRGLQFPFPGHVFPSRARVTLPPSGLITALIKWQFWFCQCLALLLAAMLLVNSSSAAATTTTTNSRKLLVAPARTSPETASGGQKQEMDVGRWRTAAPFRRPGASLGRHVPGSNANPSHN</sequence>
<name>Q6K3L0_ORYSJ</name>